<keyword evidence="7 11" id="KW-0479">Metal-binding</keyword>
<organism evidence="14 15">
    <name type="scientific">Sphingomonas glacialis</name>
    <dbReference type="NCBI Taxonomy" id="658225"/>
    <lineage>
        <taxon>Bacteria</taxon>
        <taxon>Pseudomonadati</taxon>
        <taxon>Pseudomonadota</taxon>
        <taxon>Alphaproteobacteria</taxon>
        <taxon>Sphingomonadales</taxon>
        <taxon>Sphingomonadaceae</taxon>
        <taxon>Sphingomonas</taxon>
    </lineage>
</organism>
<dbReference type="Proteomes" id="UP000652430">
    <property type="component" value="Unassembled WGS sequence"/>
</dbReference>
<comment type="catalytic activity">
    <reaction evidence="11">
        <text>2-C-methyl-D-erythritol 4-phosphate + CTP + H(+) = 4-CDP-2-C-methyl-D-erythritol + diphosphate</text>
        <dbReference type="Rhea" id="RHEA:13429"/>
        <dbReference type="ChEBI" id="CHEBI:15378"/>
        <dbReference type="ChEBI" id="CHEBI:33019"/>
        <dbReference type="ChEBI" id="CHEBI:37563"/>
        <dbReference type="ChEBI" id="CHEBI:57823"/>
        <dbReference type="ChEBI" id="CHEBI:58262"/>
        <dbReference type="EC" id="2.7.7.60"/>
    </reaction>
</comment>
<feature type="domain" description="2-C-methyl-D-erythritol 2,4-cyclodiphosphate synthase" evidence="13">
    <location>
        <begin position="256"/>
        <end position="408"/>
    </location>
</feature>
<dbReference type="PANTHER" id="PTHR43181:SF1">
    <property type="entry name" value="2-C-METHYL-D-ERYTHRITOL 2,4-CYCLODIPHOSPHATE SYNTHASE, CHLOROPLASTIC"/>
    <property type="match status" value="1"/>
</dbReference>
<comment type="pathway">
    <text evidence="3 11">Isoprenoid biosynthesis; isopentenyl diphosphate biosynthesis via DXP pathway; isopentenyl diphosphate from 1-deoxy-D-xylulose 5-phosphate: step 4/6.</text>
</comment>
<dbReference type="Pfam" id="PF02542">
    <property type="entry name" value="YgbB"/>
    <property type="match status" value="1"/>
</dbReference>
<dbReference type="SUPFAM" id="SSF69765">
    <property type="entry name" value="IpsF-like"/>
    <property type="match status" value="1"/>
</dbReference>
<evidence type="ECO:0000313" key="15">
    <source>
        <dbReference type="Proteomes" id="UP000652430"/>
    </source>
</evidence>
<feature type="binding site" evidence="11">
    <location>
        <position position="393"/>
    </location>
    <ligand>
        <name>4-CDP-2-C-methyl-D-erythritol 2-phosphate</name>
        <dbReference type="ChEBI" id="CHEBI:57919"/>
    </ligand>
</feature>
<dbReference type="SUPFAM" id="SSF53448">
    <property type="entry name" value="Nucleotide-diphospho-sugar transferases"/>
    <property type="match status" value="1"/>
</dbReference>
<feature type="binding site" evidence="11">
    <location>
        <position position="296"/>
    </location>
    <ligand>
        <name>a divalent metal cation</name>
        <dbReference type="ChEBI" id="CHEBI:60240"/>
    </ligand>
</feature>
<feature type="site" description="Positions MEP for the nucleophilic attack" evidence="11">
    <location>
        <position position="177"/>
    </location>
</feature>
<evidence type="ECO:0000313" key="14">
    <source>
        <dbReference type="EMBL" id="GHH07376.1"/>
    </source>
</evidence>
<comment type="cofactor">
    <cofactor evidence="2 11">
        <name>a divalent metal cation</name>
        <dbReference type="ChEBI" id="CHEBI:60240"/>
    </cofactor>
</comment>
<comment type="pathway">
    <text evidence="11">Isoprenoid biosynthesis; isopentenyl diphosphate biosynthesis via DXP pathway; isopentenyl diphosphate from 1-deoxy-D-xylulose 5-phosphate: step 2/6.</text>
</comment>
<evidence type="ECO:0000256" key="2">
    <source>
        <dbReference type="ARBA" id="ARBA00001968"/>
    </source>
</evidence>
<evidence type="ECO:0000256" key="6">
    <source>
        <dbReference type="ARBA" id="ARBA00022695"/>
    </source>
</evidence>
<protein>
    <recommendedName>
        <fullName evidence="11">Bifunctional enzyme IspD/IspF</fullName>
    </recommendedName>
    <domain>
        <recommendedName>
            <fullName evidence="11">2-C-methyl-D-erythritol 4-phosphate cytidylyltransferase</fullName>
            <ecNumber evidence="11">2.7.7.60</ecNumber>
        </recommendedName>
        <alternativeName>
            <fullName evidence="11">4-diphosphocytidyl-2C-methyl-D-erythritol synthase</fullName>
        </alternativeName>
        <alternativeName>
            <fullName evidence="11">MEP cytidylyltransferase</fullName>
            <shortName evidence="11">MCT</shortName>
        </alternativeName>
    </domain>
    <domain>
        <recommendedName>
            <fullName evidence="11">2-C-methyl-D-erythritol 2,4-cyclodiphosphate synthase</fullName>
            <shortName evidence="11">MECDP-synthase</shortName>
            <shortName evidence="11">MECPP-synthase</shortName>
            <shortName evidence="11">MECPS</shortName>
            <ecNumber evidence="11">4.6.1.12</ecNumber>
        </recommendedName>
    </domain>
</protein>
<keyword evidence="9 11" id="KW-0456">Lyase</keyword>
<comment type="function">
    <text evidence="11">Bifunctional enzyme that catalyzes the formation of 4-diphosphocytidyl-2-C-methyl-D-erythritol from CTP and 2-C-methyl-D-erythritol 4-phosphate (MEP) (IspD), and catalyzes the conversion of 4-diphosphocytidyl-2-C-methyl-D-erythritol 2-phosphate (CDP-ME2P) to 2-C-methyl-D-erythritol 2,4-cyclodiphosphate (ME-CPP) with a corresponding release of cytidine 5-monophosphate (CMP) (IspF).</text>
</comment>
<evidence type="ECO:0000256" key="10">
    <source>
        <dbReference type="ARBA" id="ARBA00023268"/>
    </source>
</evidence>
<feature type="binding site" evidence="11">
    <location>
        <begin position="386"/>
        <end position="389"/>
    </location>
    <ligand>
        <name>4-CDP-2-C-methyl-D-erythritol 2-phosphate</name>
        <dbReference type="ChEBI" id="CHEBI:57919"/>
    </ligand>
</feature>
<keyword evidence="10 11" id="KW-0511">Multifunctional enzyme</keyword>
<proteinExistence type="inferred from homology"/>
<dbReference type="InterPro" id="IPR018294">
    <property type="entry name" value="ISPD_synthase_CS"/>
</dbReference>
<feature type="binding site" evidence="11">
    <location>
        <position position="262"/>
    </location>
    <ligand>
        <name>a divalent metal cation</name>
        <dbReference type="ChEBI" id="CHEBI:60240"/>
    </ligand>
</feature>
<feature type="binding site" evidence="11">
    <location>
        <begin position="262"/>
        <end position="264"/>
    </location>
    <ligand>
        <name>4-CDP-2-C-methyl-D-erythritol 2-phosphate</name>
        <dbReference type="ChEBI" id="CHEBI:57919"/>
    </ligand>
</feature>
<dbReference type="InterPro" id="IPR036571">
    <property type="entry name" value="MECDP_synthase_sf"/>
</dbReference>
<dbReference type="Gene3D" id="3.30.1330.50">
    <property type="entry name" value="2-C-methyl-D-erythritol 2,4-cyclodiphosphate synthase"/>
    <property type="match status" value="1"/>
</dbReference>
<evidence type="ECO:0000259" key="13">
    <source>
        <dbReference type="Pfam" id="PF02542"/>
    </source>
</evidence>
<dbReference type="Pfam" id="PF01128">
    <property type="entry name" value="IspD"/>
    <property type="match status" value="2"/>
</dbReference>
<dbReference type="HAMAP" id="MF_00107">
    <property type="entry name" value="IspF"/>
    <property type="match status" value="1"/>
</dbReference>
<dbReference type="NCBIfam" id="TIGR00151">
    <property type="entry name" value="ispF"/>
    <property type="match status" value="1"/>
</dbReference>
<sequence length="415" mass="42959">MTNPRTAALIVAAGTGVRSGSPIPKQYAPLCGKAVLAYSYAALSAHPAIDRVIVVIGAGQEAALRAALGEVEYVIGGASRRLSVLAGLEALDRLPGEGRGRLVVANDANNAAAPASAGATDGVARVLIHDAARPFLSAAVIDRLLAALDTHDGAVPALPVADTLAKGDAELGETVPRDSLHRIQTPQAFLFPTALAAHRGWPNDGSGDEPTDDAQMVRAAGGSVALVAGDPMLEKITHPADFAAAEDRLATTLRTRMATGFDVHRLEVGEELWLGGVKIPHDKGLSGHSDADVALHAITDALLGTIAAGDIGTHFPPSDPQWRGADSAQFLQHAASLITERGGIIDFVDLTLMCEEPKIGPHRAAMRDRIADLLQLDTDQVSIKATTTERLGFTGRGEGIAAQAAATVRVPGGKK</sequence>
<comment type="similarity">
    <text evidence="11">In the N-terminal section; belongs to the IspD/TarI cytidylyltransferase family. IspD subfamily.</text>
</comment>
<feature type="binding site" evidence="11">
    <location>
        <begin position="310"/>
        <end position="312"/>
    </location>
    <ligand>
        <name>4-CDP-2-C-methyl-D-erythritol 2-phosphate</name>
        <dbReference type="ChEBI" id="CHEBI:57919"/>
    </ligand>
</feature>
<dbReference type="RefSeq" id="WP_189674700.1">
    <property type="nucleotide sequence ID" value="NZ_BNAQ01000001.1"/>
</dbReference>
<dbReference type="PANTHER" id="PTHR43181">
    <property type="entry name" value="2-C-METHYL-D-ERYTHRITOL 2,4-CYCLODIPHOSPHATE SYNTHASE, CHLOROPLASTIC"/>
    <property type="match status" value="1"/>
</dbReference>
<feature type="site" description="Transition state stabilizer" evidence="11">
    <location>
        <position position="288"/>
    </location>
</feature>
<evidence type="ECO:0000256" key="5">
    <source>
        <dbReference type="ARBA" id="ARBA00022679"/>
    </source>
</evidence>
<dbReference type="EC" id="4.6.1.12" evidence="11"/>
<feature type="region of interest" description="2-C-methyl-D-erythritol 2,4-cyclodiphosphate synthase" evidence="11">
    <location>
        <begin position="256"/>
        <end position="415"/>
    </location>
</feature>
<dbReference type="InterPro" id="IPR020555">
    <property type="entry name" value="MECDP_synthase_CS"/>
</dbReference>
<gene>
    <name evidence="11 14" type="primary">ispDF</name>
    <name evidence="14" type="ORF">GCM10008023_01400</name>
</gene>
<comment type="similarity">
    <text evidence="4 12">Belongs to the IspF family.</text>
</comment>
<dbReference type="CDD" id="cd02516">
    <property type="entry name" value="CDP-ME_synthetase"/>
    <property type="match status" value="1"/>
</dbReference>
<feature type="binding site" evidence="11">
    <location>
        <position position="396"/>
    </location>
    <ligand>
        <name>4-CDP-2-C-methyl-D-erythritol 2-phosphate</name>
        <dbReference type="ChEBI" id="CHEBI:57919"/>
    </ligand>
</feature>
<evidence type="ECO:0000256" key="11">
    <source>
        <dbReference type="HAMAP-Rule" id="MF_01520"/>
    </source>
</evidence>
<comment type="similarity">
    <text evidence="11">In the C-terminal section; belongs to the IspF family.</text>
</comment>
<name>A0ABQ3L7F7_9SPHN</name>
<keyword evidence="5 11" id="KW-0808">Transferase</keyword>
<dbReference type="InterPro" id="IPR034683">
    <property type="entry name" value="IspD/TarI"/>
</dbReference>
<feature type="site" description="Transition state stabilizer" evidence="11">
    <location>
        <position position="25"/>
    </location>
</feature>
<evidence type="ECO:0000256" key="1">
    <source>
        <dbReference type="ARBA" id="ARBA00000200"/>
    </source>
</evidence>
<evidence type="ECO:0000256" key="12">
    <source>
        <dbReference type="RuleBase" id="RU004395"/>
    </source>
</evidence>
<keyword evidence="8 11" id="KW-0414">Isoprene biosynthesis</keyword>
<feature type="binding site" evidence="11">
    <location>
        <begin position="288"/>
        <end position="289"/>
    </location>
    <ligand>
        <name>4-CDP-2-C-methyl-D-erythritol 2-phosphate</name>
        <dbReference type="ChEBI" id="CHEBI:57919"/>
    </ligand>
</feature>
<feature type="region of interest" description="2-C-methyl-D-erythritol 4-phosphate cytidylyltransferase" evidence="11">
    <location>
        <begin position="1"/>
        <end position="255"/>
    </location>
</feature>
<evidence type="ECO:0000256" key="7">
    <source>
        <dbReference type="ARBA" id="ARBA00022723"/>
    </source>
</evidence>
<dbReference type="InterPro" id="IPR026596">
    <property type="entry name" value="IspD/F"/>
</dbReference>
<feature type="site" description="Positions MEP for the nucleophilic attack" evidence="11">
    <location>
        <position position="235"/>
    </location>
</feature>
<evidence type="ECO:0000256" key="4">
    <source>
        <dbReference type="ARBA" id="ARBA00008480"/>
    </source>
</evidence>
<feature type="site" description="Transition state stabilizer" evidence="11">
    <location>
        <position position="18"/>
    </location>
</feature>
<dbReference type="Gene3D" id="3.90.550.10">
    <property type="entry name" value="Spore Coat Polysaccharide Biosynthesis Protein SpsA, Chain A"/>
    <property type="match status" value="1"/>
</dbReference>
<reference evidence="15" key="1">
    <citation type="journal article" date="2019" name="Int. J. Syst. Evol. Microbiol.">
        <title>The Global Catalogue of Microorganisms (GCM) 10K type strain sequencing project: providing services to taxonomists for standard genome sequencing and annotation.</title>
        <authorList>
            <consortium name="The Broad Institute Genomics Platform"/>
            <consortium name="The Broad Institute Genome Sequencing Center for Infectious Disease"/>
            <person name="Wu L."/>
            <person name="Ma J."/>
        </authorList>
    </citation>
    <scope>NUCLEOTIDE SEQUENCE [LARGE SCALE GENOMIC DNA]</scope>
    <source>
        <strain evidence="15">CGMCC 1.8957</strain>
    </source>
</reference>
<feature type="site" description="Transition state stabilizer" evidence="11">
    <location>
        <position position="387"/>
    </location>
</feature>
<feature type="binding site" evidence="11">
    <location>
        <position position="264"/>
    </location>
    <ligand>
        <name>a divalent metal cation</name>
        <dbReference type="ChEBI" id="CHEBI:60240"/>
    </ligand>
</feature>
<comment type="catalytic activity">
    <reaction evidence="1 11 12">
        <text>4-CDP-2-C-methyl-D-erythritol 2-phosphate = 2-C-methyl-D-erythritol 2,4-cyclic diphosphate + CMP</text>
        <dbReference type="Rhea" id="RHEA:23864"/>
        <dbReference type="ChEBI" id="CHEBI:57919"/>
        <dbReference type="ChEBI" id="CHEBI:58483"/>
        <dbReference type="ChEBI" id="CHEBI:60377"/>
        <dbReference type="EC" id="4.6.1.12"/>
    </reaction>
</comment>
<comment type="caution">
    <text evidence="14">The sequence shown here is derived from an EMBL/GenBank/DDBJ whole genome shotgun (WGS) entry which is preliminary data.</text>
</comment>
<dbReference type="InterPro" id="IPR029044">
    <property type="entry name" value="Nucleotide-diphossugar_trans"/>
</dbReference>
<dbReference type="EC" id="2.7.7.60" evidence="11"/>
<accession>A0ABQ3L7F7</accession>
<evidence type="ECO:0000256" key="8">
    <source>
        <dbReference type="ARBA" id="ARBA00023229"/>
    </source>
</evidence>
<keyword evidence="6 11" id="KW-0548">Nucleotidyltransferase</keyword>
<evidence type="ECO:0000256" key="9">
    <source>
        <dbReference type="ARBA" id="ARBA00023239"/>
    </source>
</evidence>
<comment type="caution">
    <text evidence="11">Lacks conserved residue(s) required for the propagation of feature annotation.</text>
</comment>
<dbReference type="EMBL" id="BNAQ01000001">
    <property type="protein sequence ID" value="GHH07376.1"/>
    <property type="molecule type" value="Genomic_DNA"/>
</dbReference>
<keyword evidence="15" id="KW-1185">Reference proteome</keyword>
<dbReference type="PROSITE" id="PS01350">
    <property type="entry name" value="ISPF"/>
    <property type="match status" value="1"/>
</dbReference>
<dbReference type="HAMAP" id="MF_01520">
    <property type="entry name" value="IspDF"/>
    <property type="match status" value="1"/>
</dbReference>
<dbReference type="CDD" id="cd00554">
    <property type="entry name" value="MECDP_synthase"/>
    <property type="match status" value="1"/>
</dbReference>
<dbReference type="PROSITE" id="PS01295">
    <property type="entry name" value="ISPD"/>
    <property type="match status" value="1"/>
</dbReference>
<dbReference type="InterPro" id="IPR003526">
    <property type="entry name" value="MECDP_synthase"/>
</dbReference>
<evidence type="ECO:0000256" key="3">
    <source>
        <dbReference type="ARBA" id="ARBA00004709"/>
    </source>
</evidence>